<evidence type="ECO:0000256" key="5">
    <source>
        <dbReference type="ARBA" id="ARBA00023244"/>
    </source>
</evidence>
<dbReference type="GO" id="GO:0006783">
    <property type="term" value="P:heme biosynthetic process"/>
    <property type="evidence" value="ECO:0007669"/>
    <property type="project" value="UniProtKB-UniRule"/>
</dbReference>
<dbReference type="RefSeq" id="WP_045799157.1">
    <property type="nucleotide sequence ID" value="NZ_LAOI01000001.1"/>
</dbReference>
<dbReference type="PANTHER" id="PTHR11108:SF1">
    <property type="entry name" value="FERROCHELATASE, MITOCHONDRIAL"/>
    <property type="match status" value="1"/>
</dbReference>
<feature type="binding site" evidence="7">
    <location>
        <position position="271"/>
    </location>
    <ligand>
        <name>Fe(2+)</name>
        <dbReference type="ChEBI" id="CHEBI:29033"/>
    </ligand>
</feature>
<evidence type="ECO:0000256" key="4">
    <source>
        <dbReference type="ARBA" id="ARBA00023239"/>
    </source>
</evidence>
<comment type="function">
    <text evidence="7 8">Catalyzes the ferrous insertion into protoporphyrin IX.</text>
</comment>
<reference evidence="9 10" key="1">
    <citation type="submission" date="2015-02" db="EMBL/GenBank/DDBJ databases">
        <title>Genome Sequencing of Rickettsiales.</title>
        <authorList>
            <person name="Daugherty S.C."/>
            <person name="Su Q."/>
            <person name="Abolude K."/>
            <person name="Beier-Sexton M."/>
            <person name="Carlyon J.A."/>
            <person name="Carter R."/>
            <person name="Day N.P."/>
            <person name="Dumler S.J."/>
            <person name="Dyachenko V."/>
            <person name="Godinez A."/>
            <person name="Kurtti T.J."/>
            <person name="Lichay M."/>
            <person name="Mullins K.E."/>
            <person name="Ott S."/>
            <person name="Pappas-Brown V."/>
            <person name="Paris D.H."/>
            <person name="Patel P."/>
            <person name="Richards A.L."/>
            <person name="Sadzewicz L."/>
            <person name="Sears K."/>
            <person name="Seidman D."/>
            <person name="Sengamalay N."/>
            <person name="Stenos J."/>
            <person name="Tallon L.J."/>
            <person name="Vincent G."/>
            <person name="Fraser C.M."/>
            <person name="Munderloh U."/>
            <person name="Dunning-Hotopp J.C."/>
        </authorList>
    </citation>
    <scope>NUCLEOTIDE SEQUENCE [LARGE SCALE GENOMIC DNA]</scope>
    <source>
        <strain evidence="9 10">RML An4</strain>
    </source>
</reference>
<feature type="binding site" evidence="7">
    <location>
        <position position="191"/>
    </location>
    <ligand>
        <name>Fe(2+)</name>
        <dbReference type="ChEBI" id="CHEBI:29033"/>
    </ligand>
</feature>
<dbReference type="PATRIC" id="fig|1359193.3.peg.1473"/>
<keyword evidence="4 7" id="KW-0456">Lyase</keyword>
<comment type="subcellular location">
    <subcellularLocation>
        <location evidence="7 8">Cytoplasm</location>
    </subcellularLocation>
</comment>
<sequence length="354" mass="40419">MNINKKRIAIVLFNLGGPDSLKSVKPFLFNLFYDKAIINLPNPLRYIIAKLISTTREKKSQKIYSLIGGKSPLLEETEKQKLALAENLKQATNEDFNIFINMRYASPKIEETIKQIKEYNPTEVILLPLYPQFSTTTTGSSVKNFLSNFNINIPVKVVCCYPVEENFIKAHTALIKEKIFDKNSRVLFSAHGLPQKIIDAGDPYSFQVEETVKAVVKELNIKDLDYKVTYQSRVGPVEWLKPNTEDEIEIAGKQNKNIIIVPIAFVSEHVETLVELDIEYKLIADKYKIKYNRTPTLSTNKIFIKSLTSILLKFINKKEDDFLVASSNGERICPDKFSKCLCFTSFPPMQESSK</sequence>
<keyword evidence="7" id="KW-0479">Metal-binding</keyword>
<dbReference type="AlphaFoldDB" id="A0A0F3QE05"/>
<dbReference type="InterPro" id="IPR033659">
    <property type="entry name" value="Ferrochelatase_N"/>
</dbReference>
<evidence type="ECO:0000256" key="6">
    <source>
        <dbReference type="ARBA" id="ARBA00024536"/>
    </source>
</evidence>
<keyword evidence="7 8" id="KW-0963">Cytoplasm</keyword>
<evidence type="ECO:0000313" key="9">
    <source>
        <dbReference type="EMBL" id="KJV90512.1"/>
    </source>
</evidence>
<comment type="similarity">
    <text evidence="1 7 8">Belongs to the ferrochelatase family.</text>
</comment>
<evidence type="ECO:0000256" key="7">
    <source>
        <dbReference type="HAMAP-Rule" id="MF_00323"/>
    </source>
</evidence>
<dbReference type="InterPro" id="IPR001015">
    <property type="entry name" value="Ferrochelatase"/>
</dbReference>
<dbReference type="UniPathway" id="UPA00252">
    <property type="reaction ID" value="UER00325"/>
</dbReference>
<dbReference type="GO" id="GO:0004325">
    <property type="term" value="F:ferrochelatase activity"/>
    <property type="evidence" value="ECO:0007669"/>
    <property type="project" value="UniProtKB-UniRule"/>
</dbReference>
<dbReference type="EMBL" id="LAOI01000001">
    <property type="protein sequence ID" value="KJV90512.1"/>
    <property type="molecule type" value="Genomic_DNA"/>
</dbReference>
<comment type="catalytic activity">
    <reaction evidence="6">
        <text>Fe-coproporphyrin III + 2 H(+) = coproporphyrin III + Fe(2+)</text>
        <dbReference type="Rhea" id="RHEA:49572"/>
        <dbReference type="ChEBI" id="CHEBI:15378"/>
        <dbReference type="ChEBI" id="CHEBI:29033"/>
        <dbReference type="ChEBI" id="CHEBI:68438"/>
        <dbReference type="ChEBI" id="CHEBI:131725"/>
        <dbReference type="EC" id="4.99.1.9"/>
    </reaction>
    <physiologicalReaction direction="right-to-left" evidence="6">
        <dbReference type="Rhea" id="RHEA:49574"/>
    </physiologicalReaction>
</comment>
<dbReference type="InterPro" id="IPR033644">
    <property type="entry name" value="Ferrochelatase_C"/>
</dbReference>
<dbReference type="GO" id="GO:0046872">
    <property type="term" value="F:metal ion binding"/>
    <property type="evidence" value="ECO:0007669"/>
    <property type="project" value="UniProtKB-KW"/>
</dbReference>
<dbReference type="Proteomes" id="UP000033661">
    <property type="component" value="Unassembled WGS sequence"/>
</dbReference>
<dbReference type="HAMAP" id="MF_00323">
    <property type="entry name" value="Ferrochelatase"/>
    <property type="match status" value="1"/>
</dbReference>
<keyword evidence="5 7" id="KW-0627">Porphyrin biosynthesis</keyword>
<dbReference type="Pfam" id="PF00762">
    <property type="entry name" value="Ferrochelatase"/>
    <property type="match status" value="1"/>
</dbReference>
<dbReference type="SUPFAM" id="SSF53800">
    <property type="entry name" value="Chelatase"/>
    <property type="match status" value="1"/>
</dbReference>
<keyword evidence="2 7" id="KW-0408">Iron</keyword>
<evidence type="ECO:0000313" key="10">
    <source>
        <dbReference type="Proteomes" id="UP000033661"/>
    </source>
</evidence>
<evidence type="ECO:0000256" key="8">
    <source>
        <dbReference type="RuleBase" id="RU000607"/>
    </source>
</evidence>
<keyword evidence="3 7" id="KW-0350">Heme biosynthesis</keyword>
<protein>
    <recommendedName>
        <fullName evidence="7 8">Ferrochelatase</fullName>
        <ecNumber evidence="7 8">4.98.1.1</ecNumber>
    </recommendedName>
    <alternativeName>
        <fullName evidence="7">Heme synthase</fullName>
    </alternativeName>
    <alternativeName>
        <fullName evidence="7">Protoheme ferro-lyase</fullName>
    </alternativeName>
</protein>
<proteinExistence type="inferred from homology"/>
<dbReference type="CDD" id="cd00419">
    <property type="entry name" value="Ferrochelatase_C"/>
    <property type="match status" value="1"/>
</dbReference>
<keyword evidence="10" id="KW-1185">Reference proteome</keyword>
<comment type="catalytic activity">
    <reaction evidence="7 8">
        <text>heme b + 2 H(+) = protoporphyrin IX + Fe(2+)</text>
        <dbReference type="Rhea" id="RHEA:22584"/>
        <dbReference type="ChEBI" id="CHEBI:15378"/>
        <dbReference type="ChEBI" id="CHEBI:29033"/>
        <dbReference type="ChEBI" id="CHEBI:57306"/>
        <dbReference type="ChEBI" id="CHEBI:60344"/>
        <dbReference type="EC" id="4.98.1.1"/>
    </reaction>
</comment>
<evidence type="ECO:0000256" key="3">
    <source>
        <dbReference type="ARBA" id="ARBA00023133"/>
    </source>
</evidence>
<organism evidence="9 10">
    <name type="scientific">Rickettsia bellii str. RML An4</name>
    <dbReference type="NCBI Taxonomy" id="1359193"/>
    <lineage>
        <taxon>Bacteria</taxon>
        <taxon>Pseudomonadati</taxon>
        <taxon>Pseudomonadota</taxon>
        <taxon>Alphaproteobacteria</taxon>
        <taxon>Rickettsiales</taxon>
        <taxon>Rickettsiaceae</taxon>
        <taxon>Rickettsieae</taxon>
        <taxon>Rickettsia</taxon>
        <taxon>belli group</taxon>
    </lineage>
</organism>
<dbReference type="GO" id="GO:0005737">
    <property type="term" value="C:cytoplasm"/>
    <property type="evidence" value="ECO:0007669"/>
    <property type="project" value="UniProtKB-SubCell"/>
</dbReference>
<dbReference type="PROSITE" id="PS00534">
    <property type="entry name" value="FERROCHELATASE"/>
    <property type="match status" value="1"/>
</dbReference>
<comment type="pathway">
    <text evidence="7 8">Porphyrin-containing compound metabolism; protoheme biosynthesis; protoheme from protoporphyrin-IX: step 1/1.</text>
</comment>
<accession>A0A0F3QE05</accession>
<evidence type="ECO:0000256" key="1">
    <source>
        <dbReference type="ARBA" id="ARBA00007718"/>
    </source>
</evidence>
<dbReference type="InterPro" id="IPR019772">
    <property type="entry name" value="Ferrochelatase_AS"/>
</dbReference>
<name>A0A0F3QE05_RICBE</name>
<dbReference type="EC" id="4.98.1.1" evidence="7 8"/>
<dbReference type="CDD" id="cd03411">
    <property type="entry name" value="Ferrochelatase_N"/>
    <property type="match status" value="1"/>
</dbReference>
<gene>
    <name evidence="7 9" type="primary">hemH</name>
    <name evidence="9" type="ORF">RBEAN4_1517</name>
</gene>
<dbReference type="PANTHER" id="PTHR11108">
    <property type="entry name" value="FERROCHELATASE"/>
    <property type="match status" value="1"/>
</dbReference>
<dbReference type="NCBIfam" id="TIGR00109">
    <property type="entry name" value="hemH"/>
    <property type="match status" value="1"/>
</dbReference>
<evidence type="ECO:0000256" key="2">
    <source>
        <dbReference type="ARBA" id="ARBA00023004"/>
    </source>
</evidence>
<comment type="caution">
    <text evidence="9">The sequence shown here is derived from an EMBL/GenBank/DDBJ whole genome shotgun (WGS) entry which is preliminary data.</text>
</comment>
<dbReference type="Gene3D" id="3.40.50.1400">
    <property type="match status" value="2"/>
</dbReference>